<evidence type="ECO:0000313" key="18">
    <source>
        <dbReference type="Proteomes" id="UP000887569"/>
    </source>
</evidence>
<evidence type="ECO:0000256" key="9">
    <source>
        <dbReference type="ARBA" id="ARBA00022989"/>
    </source>
</evidence>
<dbReference type="InterPro" id="IPR027417">
    <property type="entry name" value="P-loop_NTPase"/>
</dbReference>
<dbReference type="InterPro" id="IPR050747">
    <property type="entry name" value="Mitochondrial_chaperone_BCS1"/>
</dbReference>
<evidence type="ECO:0000256" key="4">
    <source>
        <dbReference type="ARBA" id="ARBA00022692"/>
    </source>
</evidence>
<dbReference type="WBParaSite" id="PgR020_g047_t02">
    <property type="protein sequence ID" value="PgR020_g047_t02"/>
    <property type="gene ID" value="PgR020_g047"/>
</dbReference>
<evidence type="ECO:0000256" key="3">
    <source>
        <dbReference type="ARBA" id="ARBA00016942"/>
    </source>
</evidence>
<name>A0A915AYD2_PARUN</name>
<dbReference type="GO" id="GO:0005743">
    <property type="term" value="C:mitochondrial inner membrane"/>
    <property type="evidence" value="ECO:0007669"/>
    <property type="project" value="UniProtKB-SubCell"/>
</dbReference>
<keyword evidence="9 15" id="KW-1133">Transmembrane helix</keyword>
<sequence length="455" mass="50834">MGWSNGSVKDTSSETSTVDITLMGGACGQSHSVFREIYDSLSTNPYFGAGAGLAGIGLGMSILRRLAIVSNAFFRRRFIISLEINNEDAAYPWLLNYINRHSVRQTRHLSVHTAVRQAESGRTLTTFSYLPSHGMHYFLHNYRWIQVERQREKQTIQRNGYRTPFETVTLTTVGVDVQFLKNILDRATAEALAEVETGLVVYQAVGPDWRRFGAPRRKRPLASVVLDDRLSDEIHDDFSEFCSSAQWYAERGVPYRRGYLFYGPPGSGKSSFIAALASHFGYSICMLSLSERTLDDDRLNHLLNTPPPNSIVLLEDVDAAFNSRADAVQKQKAYEGLTRVTFSGLLNAIDGVACAEERILFMTTNHVERLDPALIRPGRVDVKKYFGYCKGSMLAKMFIRFYGNRVSDEVAYKFQTSATALGADLSPAQIQGHLLLHKEDPQAAIKNVSMLTAAT</sequence>
<evidence type="ECO:0000256" key="1">
    <source>
        <dbReference type="ARBA" id="ARBA00004434"/>
    </source>
</evidence>
<keyword evidence="6" id="KW-0999">Mitochondrion inner membrane</keyword>
<dbReference type="PANTHER" id="PTHR23070">
    <property type="entry name" value="BCS1 AAA-TYPE ATPASE"/>
    <property type="match status" value="1"/>
</dbReference>
<proteinExistence type="inferred from homology"/>
<keyword evidence="11 15" id="KW-0472">Membrane</keyword>
<dbReference type="Pfam" id="PF25426">
    <property type="entry name" value="AAA_lid_BCS1"/>
    <property type="match status" value="1"/>
</dbReference>
<dbReference type="Proteomes" id="UP000887569">
    <property type="component" value="Unplaced"/>
</dbReference>
<evidence type="ECO:0000259" key="17">
    <source>
        <dbReference type="SMART" id="SM01024"/>
    </source>
</evidence>
<dbReference type="InterPro" id="IPR014851">
    <property type="entry name" value="BCS1_N"/>
</dbReference>
<dbReference type="InterPro" id="IPR003593">
    <property type="entry name" value="AAA+_ATPase"/>
</dbReference>
<evidence type="ECO:0000259" key="16">
    <source>
        <dbReference type="SMART" id="SM00382"/>
    </source>
</evidence>
<dbReference type="GO" id="GO:0005524">
    <property type="term" value="F:ATP binding"/>
    <property type="evidence" value="ECO:0007669"/>
    <property type="project" value="UniProtKB-KW"/>
</dbReference>
<keyword evidence="5 14" id="KW-0547">Nucleotide-binding</keyword>
<organism evidence="18 19">
    <name type="scientific">Parascaris univalens</name>
    <name type="common">Nematode worm</name>
    <dbReference type="NCBI Taxonomy" id="6257"/>
    <lineage>
        <taxon>Eukaryota</taxon>
        <taxon>Metazoa</taxon>
        <taxon>Ecdysozoa</taxon>
        <taxon>Nematoda</taxon>
        <taxon>Chromadorea</taxon>
        <taxon>Rhabditida</taxon>
        <taxon>Spirurina</taxon>
        <taxon>Ascaridomorpha</taxon>
        <taxon>Ascaridoidea</taxon>
        <taxon>Ascarididae</taxon>
        <taxon>Parascaris</taxon>
    </lineage>
</organism>
<dbReference type="SMART" id="SM00382">
    <property type="entry name" value="AAA"/>
    <property type="match status" value="1"/>
</dbReference>
<comment type="subcellular location">
    <subcellularLocation>
        <location evidence="1">Mitochondrion inner membrane</location>
        <topology evidence="1">Single-pass membrane protein</topology>
    </subcellularLocation>
</comment>
<dbReference type="InterPro" id="IPR057495">
    <property type="entry name" value="AAA_lid_BCS1"/>
</dbReference>
<evidence type="ECO:0000313" key="19">
    <source>
        <dbReference type="WBParaSite" id="PgR020_g047_t02"/>
    </source>
</evidence>
<evidence type="ECO:0000256" key="11">
    <source>
        <dbReference type="ARBA" id="ARBA00023136"/>
    </source>
</evidence>
<dbReference type="AlphaFoldDB" id="A0A915AYD2"/>
<keyword evidence="7" id="KW-0378">Hydrolase</keyword>
<dbReference type="FunFam" id="3.40.50.300:FF:000768">
    <property type="entry name" value="Probable mitochondrial chaperone bcs1"/>
    <property type="match status" value="1"/>
</dbReference>
<dbReference type="PROSITE" id="PS00674">
    <property type="entry name" value="AAA"/>
    <property type="match status" value="1"/>
</dbReference>
<evidence type="ECO:0000256" key="12">
    <source>
        <dbReference type="ARBA" id="ARBA00032816"/>
    </source>
</evidence>
<accession>A0A915AYD2</accession>
<evidence type="ECO:0000256" key="8">
    <source>
        <dbReference type="ARBA" id="ARBA00022840"/>
    </source>
</evidence>
<protein>
    <recommendedName>
        <fullName evidence="3">Mitochondrial chaperone BCS1</fullName>
    </recommendedName>
    <alternativeName>
        <fullName evidence="12">BCS1-like protein</fullName>
    </alternativeName>
</protein>
<keyword evidence="18" id="KW-1185">Reference proteome</keyword>
<dbReference type="CDD" id="cd19510">
    <property type="entry name" value="RecA-like_BCS1"/>
    <property type="match status" value="1"/>
</dbReference>
<dbReference type="GO" id="GO:0016887">
    <property type="term" value="F:ATP hydrolysis activity"/>
    <property type="evidence" value="ECO:0007669"/>
    <property type="project" value="InterPro"/>
</dbReference>
<evidence type="ECO:0000256" key="10">
    <source>
        <dbReference type="ARBA" id="ARBA00023128"/>
    </source>
</evidence>
<comment type="catalytic activity">
    <reaction evidence="13">
        <text>ATP + H2O = ADP + phosphate + H(+)</text>
        <dbReference type="Rhea" id="RHEA:13065"/>
        <dbReference type="ChEBI" id="CHEBI:15377"/>
        <dbReference type="ChEBI" id="CHEBI:15378"/>
        <dbReference type="ChEBI" id="CHEBI:30616"/>
        <dbReference type="ChEBI" id="CHEBI:43474"/>
        <dbReference type="ChEBI" id="CHEBI:456216"/>
    </reaction>
    <physiologicalReaction direction="left-to-right" evidence="13">
        <dbReference type="Rhea" id="RHEA:13066"/>
    </physiologicalReaction>
</comment>
<evidence type="ECO:0000256" key="6">
    <source>
        <dbReference type="ARBA" id="ARBA00022792"/>
    </source>
</evidence>
<evidence type="ECO:0000256" key="13">
    <source>
        <dbReference type="ARBA" id="ARBA00048778"/>
    </source>
</evidence>
<dbReference type="GO" id="GO:0034551">
    <property type="term" value="P:mitochondrial respiratory chain complex III assembly"/>
    <property type="evidence" value="ECO:0007669"/>
    <property type="project" value="UniProtKB-ARBA"/>
</dbReference>
<dbReference type="InterPro" id="IPR003959">
    <property type="entry name" value="ATPase_AAA_core"/>
</dbReference>
<evidence type="ECO:0000256" key="7">
    <source>
        <dbReference type="ARBA" id="ARBA00022801"/>
    </source>
</evidence>
<evidence type="ECO:0000256" key="5">
    <source>
        <dbReference type="ARBA" id="ARBA00022741"/>
    </source>
</evidence>
<evidence type="ECO:0000256" key="2">
    <source>
        <dbReference type="ARBA" id="ARBA00007448"/>
    </source>
</evidence>
<dbReference type="Pfam" id="PF00004">
    <property type="entry name" value="AAA"/>
    <property type="match status" value="1"/>
</dbReference>
<evidence type="ECO:0000256" key="14">
    <source>
        <dbReference type="RuleBase" id="RU003651"/>
    </source>
</evidence>
<dbReference type="Gene3D" id="3.40.50.300">
    <property type="entry name" value="P-loop containing nucleotide triphosphate hydrolases"/>
    <property type="match status" value="1"/>
</dbReference>
<dbReference type="SMART" id="SM01024">
    <property type="entry name" value="BCS1_N"/>
    <property type="match status" value="1"/>
</dbReference>
<keyword evidence="4 15" id="KW-0812">Transmembrane</keyword>
<feature type="domain" description="BCS1 N-terminal" evidence="17">
    <location>
        <begin position="54"/>
        <end position="224"/>
    </location>
</feature>
<dbReference type="SUPFAM" id="SSF52540">
    <property type="entry name" value="P-loop containing nucleoside triphosphate hydrolases"/>
    <property type="match status" value="1"/>
</dbReference>
<dbReference type="Pfam" id="PF08740">
    <property type="entry name" value="BCS1_N"/>
    <property type="match status" value="1"/>
</dbReference>
<feature type="transmembrane region" description="Helical" evidence="15">
    <location>
        <begin position="46"/>
        <end position="67"/>
    </location>
</feature>
<keyword evidence="8 14" id="KW-0067">ATP-binding</keyword>
<feature type="domain" description="AAA+ ATPase" evidence="16">
    <location>
        <begin position="255"/>
        <end position="390"/>
    </location>
</feature>
<reference evidence="19" key="1">
    <citation type="submission" date="2022-11" db="UniProtKB">
        <authorList>
            <consortium name="WormBaseParasite"/>
        </authorList>
    </citation>
    <scope>IDENTIFICATION</scope>
</reference>
<comment type="similarity">
    <text evidence="2">Belongs to the AAA ATPase family. BCS1 subfamily.</text>
</comment>
<keyword evidence="10" id="KW-0496">Mitochondrion</keyword>
<dbReference type="InterPro" id="IPR003960">
    <property type="entry name" value="ATPase_AAA_CS"/>
</dbReference>
<evidence type="ECO:0000256" key="15">
    <source>
        <dbReference type="SAM" id="Phobius"/>
    </source>
</evidence>